<proteinExistence type="predicted"/>
<sequence>MALALVLGANCENIVHEHEDELSVSRLVSSPSFLPPFLPLSRSASPTSINQSNHFDNQKSINARLSCCRSKRGSDCIIRLLAINIHSIILPPRQRPDQTRLKPDTRTPRHTLMRT</sequence>
<evidence type="ECO:0000256" key="1">
    <source>
        <dbReference type="SAM" id="MobiDB-lite"/>
    </source>
</evidence>
<dbReference type="EMBL" id="CP075865">
    <property type="protein sequence ID" value="QYS97092.1"/>
    <property type="molecule type" value="Genomic_DNA"/>
</dbReference>
<evidence type="ECO:0000313" key="2">
    <source>
        <dbReference type="EMBL" id="QYS97092.1"/>
    </source>
</evidence>
<evidence type="ECO:0000313" key="3">
    <source>
        <dbReference type="Proteomes" id="UP000826661"/>
    </source>
</evidence>
<accession>A0A8G0LAD1</accession>
<gene>
    <name evidence="2" type="ORF">H0G86_004328</name>
</gene>
<name>A0A8G0LAD1_9HYPO</name>
<protein>
    <submittedName>
        <fullName evidence="2">Uncharacterized protein</fullName>
    </submittedName>
</protein>
<dbReference type="AlphaFoldDB" id="A0A8G0LAD1"/>
<dbReference type="Proteomes" id="UP000826661">
    <property type="component" value="Chromosome II"/>
</dbReference>
<feature type="compositionally biased region" description="Basic and acidic residues" evidence="1">
    <location>
        <begin position="94"/>
        <end position="107"/>
    </location>
</feature>
<feature type="region of interest" description="Disordered" evidence="1">
    <location>
        <begin position="92"/>
        <end position="115"/>
    </location>
</feature>
<reference evidence="2 3" key="1">
    <citation type="journal article" date="2021" name="BMC Genomics">
        <title>Telomere-to-telomere genome assembly of asparaginase-producing Trichoderma simmonsii.</title>
        <authorList>
            <person name="Chung D."/>
            <person name="Kwon Y.M."/>
            <person name="Yang Y."/>
        </authorList>
    </citation>
    <scope>NUCLEOTIDE SEQUENCE [LARGE SCALE GENOMIC DNA]</scope>
    <source>
        <strain evidence="2 3">GH-Sj1</strain>
    </source>
</reference>
<keyword evidence="3" id="KW-1185">Reference proteome</keyword>
<organism evidence="2 3">
    <name type="scientific">Trichoderma simmonsii</name>
    <dbReference type="NCBI Taxonomy" id="1491479"/>
    <lineage>
        <taxon>Eukaryota</taxon>
        <taxon>Fungi</taxon>
        <taxon>Dikarya</taxon>
        <taxon>Ascomycota</taxon>
        <taxon>Pezizomycotina</taxon>
        <taxon>Sordariomycetes</taxon>
        <taxon>Hypocreomycetidae</taxon>
        <taxon>Hypocreales</taxon>
        <taxon>Hypocreaceae</taxon>
        <taxon>Trichoderma</taxon>
    </lineage>
</organism>